<keyword evidence="1" id="KW-0175">Coiled coil</keyword>
<feature type="coiled-coil region" evidence="1">
    <location>
        <begin position="43"/>
        <end position="101"/>
    </location>
</feature>
<dbReference type="EMBL" id="CAJNJA010022670">
    <property type="protein sequence ID" value="CAE7497736.1"/>
    <property type="molecule type" value="Genomic_DNA"/>
</dbReference>
<feature type="non-terminal residue" evidence="2">
    <location>
        <position position="1"/>
    </location>
</feature>
<comment type="caution">
    <text evidence="2">The sequence shown here is derived from an EMBL/GenBank/DDBJ whole genome shotgun (WGS) entry which is preliminary data.</text>
</comment>
<organism evidence="2 3">
    <name type="scientific">Symbiodinium necroappetens</name>
    <dbReference type="NCBI Taxonomy" id="1628268"/>
    <lineage>
        <taxon>Eukaryota</taxon>
        <taxon>Sar</taxon>
        <taxon>Alveolata</taxon>
        <taxon>Dinophyceae</taxon>
        <taxon>Suessiales</taxon>
        <taxon>Symbiodiniaceae</taxon>
        <taxon>Symbiodinium</taxon>
    </lineage>
</organism>
<protein>
    <submittedName>
        <fullName evidence="2">Uncharacterized protein</fullName>
    </submittedName>
</protein>
<evidence type="ECO:0000256" key="1">
    <source>
        <dbReference type="SAM" id="Coils"/>
    </source>
</evidence>
<dbReference type="OrthoDB" id="445539at2759"/>
<proteinExistence type="predicted"/>
<keyword evidence="3" id="KW-1185">Reference proteome</keyword>
<name>A0A812STM4_9DINO</name>
<accession>A0A812STM4</accession>
<dbReference type="AlphaFoldDB" id="A0A812STM4"/>
<evidence type="ECO:0000313" key="3">
    <source>
        <dbReference type="Proteomes" id="UP000601435"/>
    </source>
</evidence>
<gene>
    <name evidence="2" type="ORF">SNEC2469_LOCUS14160</name>
</gene>
<sequence>VDDLPEISNGLAGFQRIDAYAKEHPADPAKPSQETISAMTKLMDSTVAKISKLRSLAKELRKKYKADDETKKHTSGLEVEIKSMEQQYDKCCELKAKAENQMDEELYKQMEICIKEVTIVPTTQVLAILSHGDENQDSLAPYPWPKVSDEKLVGEAESAFKQTEISESEKVPKCPELVTNKEAASIKSTCMPILRSKALLGHLQESPGLCEMYNQCTALGCISFNVPSPNAIAGKVLQHCVKEIDITIATKKPLIFKVGFTHNPVWRWSNDLYGYNRARDGWTDMTVMYISDEHFGPAMLEAALIDKYNGHLQIGDPYGPQPGF</sequence>
<evidence type="ECO:0000313" key="2">
    <source>
        <dbReference type="EMBL" id="CAE7497736.1"/>
    </source>
</evidence>
<reference evidence="2" key="1">
    <citation type="submission" date="2021-02" db="EMBL/GenBank/DDBJ databases">
        <authorList>
            <person name="Dougan E. K."/>
            <person name="Rhodes N."/>
            <person name="Thang M."/>
            <person name="Chan C."/>
        </authorList>
    </citation>
    <scope>NUCLEOTIDE SEQUENCE</scope>
</reference>
<dbReference type="Proteomes" id="UP000601435">
    <property type="component" value="Unassembled WGS sequence"/>
</dbReference>